<dbReference type="EMBL" id="QDEB01024945">
    <property type="protein sequence ID" value="RZC40586.1"/>
    <property type="molecule type" value="Genomic_DNA"/>
</dbReference>
<organism evidence="9 10">
    <name type="scientific">Asbolus verrucosus</name>
    <name type="common">Desert ironclad beetle</name>
    <dbReference type="NCBI Taxonomy" id="1661398"/>
    <lineage>
        <taxon>Eukaryota</taxon>
        <taxon>Metazoa</taxon>
        <taxon>Ecdysozoa</taxon>
        <taxon>Arthropoda</taxon>
        <taxon>Hexapoda</taxon>
        <taxon>Insecta</taxon>
        <taxon>Pterygota</taxon>
        <taxon>Neoptera</taxon>
        <taxon>Endopterygota</taxon>
        <taxon>Coleoptera</taxon>
        <taxon>Polyphaga</taxon>
        <taxon>Cucujiformia</taxon>
        <taxon>Tenebrionidae</taxon>
        <taxon>Pimeliinae</taxon>
        <taxon>Asbolus</taxon>
    </lineage>
</organism>
<keyword evidence="7" id="KW-0325">Glycoprotein</keyword>
<dbReference type="GO" id="GO:0005737">
    <property type="term" value="C:cytoplasm"/>
    <property type="evidence" value="ECO:0007669"/>
    <property type="project" value="TreeGrafter"/>
</dbReference>
<dbReference type="PANTHER" id="PTHR11923">
    <property type="entry name" value="SCAVENGER RECEPTOR CLASS B TYPE-1 SR-B1"/>
    <property type="match status" value="1"/>
</dbReference>
<dbReference type="GO" id="GO:0005044">
    <property type="term" value="F:scavenger receptor activity"/>
    <property type="evidence" value="ECO:0007669"/>
    <property type="project" value="TreeGrafter"/>
</dbReference>
<evidence type="ECO:0000313" key="9">
    <source>
        <dbReference type="EMBL" id="RZC40586.1"/>
    </source>
</evidence>
<proteinExistence type="inferred from homology"/>
<evidence type="ECO:0000256" key="8">
    <source>
        <dbReference type="SAM" id="Phobius"/>
    </source>
</evidence>
<dbReference type="PANTHER" id="PTHR11923:SF93">
    <property type="entry name" value="GH07959P-RELATED"/>
    <property type="match status" value="1"/>
</dbReference>
<dbReference type="InterPro" id="IPR002159">
    <property type="entry name" value="CD36_fam"/>
</dbReference>
<keyword evidence="10" id="KW-1185">Reference proteome</keyword>
<evidence type="ECO:0000256" key="4">
    <source>
        <dbReference type="ARBA" id="ARBA00022692"/>
    </source>
</evidence>
<comment type="subcellular location">
    <subcellularLocation>
        <location evidence="1">Cell membrane</location>
    </subcellularLocation>
</comment>
<name>A0A482W6A3_ASBVE</name>
<evidence type="ECO:0000256" key="3">
    <source>
        <dbReference type="ARBA" id="ARBA00022475"/>
    </source>
</evidence>
<dbReference type="PRINTS" id="PR01609">
    <property type="entry name" value="CD36FAMILY"/>
</dbReference>
<comment type="similarity">
    <text evidence="2">Belongs to the CD36 family.</text>
</comment>
<protein>
    <submittedName>
        <fullName evidence="9">Croquemort-like</fullName>
    </submittedName>
</protein>
<dbReference type="AlphaFoldDB" id="A0A482W6A3"/>
<dbReference type="GO" id="GO:0005886">
    <property type="term" value="C:plasma membrane"/>
    <property type="evidence" value="ECO:0007669"/>
    <property type="project" value="UniProtKB-SubCell"/>
</dbReference>
<keyword evidence="4 8" id="KW-0812">Transmembrane</keyword>
<feature type="transmembrane region" description="Helical" evidence="8">
    <location>
        <begin position="310"/>
        <end position="333"/>
    </location>
</feature>
<evidence type="ECO:0000256" key="7">
    <source>
        <dbReference type="ARBA" id="ARBA00023180"/>
    </source>
</evidence>
<reference evidence="9 10" key="1">
    <citation type="submission" date="2017-03" db="EMBL/GenBank/DDBJ databases">
        <title>Genome of the blue death feigning beetle - Asbolus verrucosus.</title>
        <authorList>
            <person name="Rider S.D."/>
        </authorList>
    </citation>
    <scope>NUCLEOTIDE SEQUENCE [LARGE SCALE GENOMIC DNA]</scope>
    <source>
        <strain evidence="9">Butters</strain>
        <tissue evidence="9">Head and leg muscle</tissue>
    </source>
</reference>
<accession>A0A482W6A3</accession>
<evidence type="ECO:0000256" key="1">
    <source>
        <dbReference type="ARBA" id="ARBA00004236"/>
    </source>
</evidence>
<evidence type="ECO:0000256" key="5">
    <source>
        <dbReference type="ARBA" id="ARBA00022989"/>
    </source>
</evidence>
<dbReference type="OrthoDB" id="514335at2759"/>
<comment type="caution">
    <text evidence="9">The sequence shown here is derived from an EMBL/GenBank/DDBJ whole genome shotgun (WGS) entry which is preliminary data.</text>
</comment>
<dbReference type="Proteomes" id="UP000292052">
    <property type="component" value="Unassembled WGS sequence"/>
</dbReference>
<sequence length="356" mass="40479">MNSPTVAITINFSATIAYKARNFGYFSKRTISYSLSSLSSLYVTKTAGEILFDGYNERILSILSSVPLAGIKDKFGLFYGKNGTLGDDGIFSMWTLVDENFGKVVTWNHKNQSDYYEGECNAVRGSAGEFYPINRKRDYLEFFSSELCKFAKLEYEKDVDIKGVLGYKYTAKNIFDNGTLRPENKCFCVGECFPSGIFNVSSCRQDSPTFLSMPHFYNADPYYIDSIEGVSPQDKHEFYITLEPKSGIVIDIAARMQVNMLLQPVEYITMYENVPRIFMPLFYFDQTISAKDDLASTLTLIQNLPEYSNITVMILVTLGVASLLCIAFNWYCWSKGKFENECKIPQNTFEEIPLRS</sequence>
<keyword evidence="5 8" id="KW-1133">Transmembrane helix</keyword>
<evidence type="ECO:0000313" key="10">
    <source>
        <dbReference type="Proteomes" id="UP000292052"/>
    </source>
</evidence>
<keyword evidence="3" id="KW-1003">Cell membrane</keyword>
<dbReference type="Pfam" id="PF01130">
    <property type="entry name" value="CD36"/>
    <property type="match status" value="1"/>
</dbReference>
<keyword evidence="6 8" id="KW-0472">Membrane</keyword>
<evidence type="ECO:0000256" key="6">
    <source>
        <dbReference type="ARBA" id="ARBA00023136"/>
    </source>
</evidence>
<gene>
    <name evidence="9" type="ORF">BDFB_012586</name>
</gene>
<evidence type="ECO:0000256" key="2">
    <source>
        <dbReference type="ARBA" id="ARBA00010532"/>
    </source>
</evidence>